<feature type="region of interest" description="Disordered" evidence="1">
    <location>
        <begin position="45"/>
        <end position="156"/>
    </location>
</feature>
<proteinExistence type="predicted"/>
<reference evidence="2" key="1">
    <citation type="journal article" date="2022" name="Int. J. Mol. Sci.">
        <title>Draft Genome of Tanacetum Coccineum: Genomic Comparison of Closely Related Tanacetum-Family Plants.</title>
        <authorList>
            <person name="Yamashiro T."/>
            <person name="Shiraishi A."/>
            <person name="Nakayama K."/>
            <person name="Satake H."/>
        </authorList>
    </citation>
    <scope>NUCLEOTIDE SEQUENCE</scope>
</reference>
<dbReference type="EMBL" id="BQNB010011615">
    <property type="protein sequence ID" value="GJS92908.1"/>
    <property type="molecule type" value="Genomic_DNA"/>
</dbReference>
<keyword evidence="3" id="KW-1185">Reference proteome</keyword>
<feature type="compositionally biased region" description="Acidic residues" evidence="1">
    <location>
        <begin position="88"/>
        <end position="104"/>
    </location>
</feature>
<protein>
    <submittedName>
        <fullName evidence="2">Uncharacterized protein</fullName>
    </submittedName>
</protein>
<sequence>MSDSDESGVTYTEVSSLFEDLSNIGSPRADDHEYLSCLDAETPYVEAALQSPPSPRLRPEHANDEIVAEDQPYAKDASPTAQSPDYVSESDPEADPEEDDDENPKEDPINYPADGGDNGDDEEGSSKDDKDDDMDIEADDDEYREEGHLGTLPGLYSCCFTNYRSGPICKGDRAVRD</sequence>
<dbReference type="Proteomes" id="UP001151760">
    <property type="component" value="Unassembled WGS sequence"/>
</dbReference>
<feature type="compositionally biased region" description="Acidic residues" evidence="1">
    <location>
        <begin position="130"/>
        <end position="144"/>
    </location>
</feature>
<organism evidence="2 3">
    <name type="scientific">Tanacetum coccineum</name>
    <dbReference type="NCBI Taxonomy" id="301880"/>
    <lineage>
        <taxon>Eukaryota</taxon>
        <taxon>Viridiplantae</taxon>
        <taxon>Streptophyta</taxon>
        <taxon>Embryophyta</taxon>
        <taxon>Tracheophyta</taxon>
        <taxon>Spermatophyta</taxon>
        <taxon>Magnoliopsida</taxon>
        <taxon>eudicotyledons</taxon>
        <taxon>Gunneridae</taxon>
        <taxon>Pentapetalae</taxon>
        <taxon>asterids</taxon>
        <taxon>campanulids</taxon>
        <taxon>Asterales</taxon>
        <taxon>Asteraceae</taxon>
        <taxon>Asteroideae</taxon>
        <taxon>Anthemideae</taxon>
        <taxon>Anthemidinae</taxon>
        <taxon>Tanacetum</taxon>
    </lineage>
</organism>
<reference evidence="2" key="2">
    <citation type="submission" date="2022-01" db="EMBL/GenBank/DDBJ databases">
        <authorList>
            <person name="Yamashiro T."/>
            <person name="Shiraishi A."/>
            <person name="Satake H."/>
            <person name="Nakayama K."/>
        </authorList>
    </citation>
    <scope>NUCLEOTIDE SEQUENCE</scope>
</reference>
<evidence type="ECO:0000313" key="3">
    <source>
        <dbReference type="Proteomes" id="UP001151760"/>
    </source>
</evidence>
<evidence type="ECO:0000313" key="2">
    <source>
        <dbReference type="EMBL" id="GJS92908.1"/>
    </source>
</evidence>
<comment type="caution">
    <text evidence="2">The sequence shown here is derived from an EMBL/GenBank/DDBJ whole genome shotgun (WGS) entry which is preliminary data.</text>
</comment>
<name>A0ABQ4ZRJ7_9ASTR</name>
<evidence type="ECO:0000256" key="1">
    <source>
        <dbReference type="SAM" id="MobiDB-lite"/>
    </source>
</evidence>
<accession>A0ABQ4ZRJ7</accession>
<gene>
    <name evidence="2" type="ORF">Tco_0799876</name>
</gene>